<dbReference type="InterPro" id="IPR007544">
    <property type="entry name" value="ENCAP"/>
</dbReference>
<comment type="caution">
    <text evidence="10">The sequence shown here is derived from an EMBL/GenBank/DDBJ whole genome shotgun (WGS) entry which is preliminary data.</text>
</comment>
<evidence type="ECO:0000256" key="4">
    <source>
        <dbReference type="ARBA" id="ARBA00023002"/>
    </source>
</evidence>
<dbReference type="Gene3D" id="3.30.2320.10">
    <property type="entry name" value="hypothetical protein PF0899 domain"/>
    <property type="match status" value="1"/>
</dbReference>
<dbReference type="InterPro" id="IPR048327">
    <property type="entry name" value="Dyp_perox_N"/>
</dbReference>
<dbReference type="InterPro" id="IPR048328">
    <property type="entry name" value="Dyp_perox_C"/>
</dbReference>
<feature type="domain" description="Dyp-type peroxidase C-terminal" evidence="9">
    <location>
        <begin position="143"/>
        <end position="298"/>
    </location>
</feature>
<dbReference type="Pfam" id="PF04454">
    <property type="entry name" value="Linocin_M18"/>
    <property type="match status" value="1"/>
</dbReference>
<keyword evidence="5" id="KW-0408">Iron</keyword>
<dbReference type="PANTHER" id="PTHR30521:SF0">
    <property type="entry name" value="DYP-TYPE PEROXIDASE FAMILY PROTEIN"/>
    <property type="match status" value="1"/>
</dbReference>
<dbReference type="PANTHER" id="PTHR30521">
    <property type="entry name" value="DEFERROCHELATASE/PEROXIDASE"/>
    <property type="match status" value="1"/>
</dbReference>
<feature type="region of interest" description="Disordered" evidence="7">
    <location>
        <begin position="304"/>
        <end position="362"/>
    </location>
</feature>
<evidence type="ECO:0000259" key="9">
    <source>
        <dbReference type="Pfam" id="PF20628"/>
    </source>
</evidence>
<organism evidence="10 11">
    <name type="scientific">Streptomyces badius</name>
    <dbReference type="NCBI Taxonomy" id="1941"/>
    <lineage>
        <taxon>Bacteria</taxon>
        <taxon>Bacillati</taxon>
        <taxon>Actinomycetota</taxon>
        <taxon>Actinomycetes</taxon>
        <taxon>Kitasatosporales</taxon>
        <taxon>Streptomycetaceae</taxon>
        <taxon>Streptomyces</taxon>
    </lineage>
</organism>
<reference evidence="11" key="1">
    <citation type="journal article" date="2019" name="Int. J. Syst. Evol. Microbiol.">
        <title>The Global Catalogue of Microorganisms (GCM) 10K type strain sequencing project: providing services to taxonomists for standard genome sequencing and annotation.</title>
        <authorList>
            <consortium name="The Broad Institute Genomics Platform"/>
            <consortium name="The Broad Institute Genome Sequencing Center for Infectious Disease"/>
            <person name="Wu L."/>
            <person name="Ma J."/>
        </authorList>
    </citation>
    <scope>NUCLEOTIDE SEQUENCE [LARGE SCALE GENOMIC DNA]</scope>
    <source>
        <strain evidence="11">JCM 4350</strain>
    </source>
</reference>
<proteinExistence type="inferred from homology"/>
<keyword evidence="3" id="KW-0479">Metal-binding</keyword>
<comment type="cofactor">
    <cofactor evidence="1">
        <name>heme b</name>
        <dbReference type="ChEBI" id="CHEBI:60344"/>
    </cofactor>
</comment>
<accession>A0ABQ2ST24</accession>
<keyword evidence="4" id="KW-0560">Oxidoreductase</keyword>
<comment type="similarity">
    <text evidence="6">Belongs to the DyP-type peroxidase family.</text>
</comment>
<evidence type="ECO:0000256" key="2">
    <source>
        <dbReference type="ARBA" id="ARBA00022559"/>
    </source>
</evidence>
<dbReference type="PROSITE" id="PS51404">
    <property type="entry name" value="DYP_PEROXIDASE"/>
    <property type="match status" value="1"/>
</dbReference>
<protein>
    <recommendedName>
        <fullName evidence="12">Peroxidase</fullName>
    </recommendedName>
</protein>
<dbReference type="Proteomes" id="UP000659767">
    <property type="component" value="Unassembled WGS sequence"/>
</dbReference>
<feature type="compositionally biased region" description="Basic residues" evidence="7">
    <location>
        <begin position="349"/>
        <end position="362"/>
    </location>
</feature>
<feature type="compositionally biased region" description="Low complexity" evidence="7">
    <location>
        <begin position="311"/>
        <end position="323"/>
    </location>
</feature>
<evidence type="ECO:0000256" key="5">
    <source>
        <dbReference type="ARBA" id="ARBA00023004"/>
    </source>
</evidence>
<evidence type="ECO:0000259" key="8">
    <source>
        <dbReference type="Pfam" id="PF04261"/>
    </source>
</evidence>
<evidence type="ECO:0000256" key="6">
    <source>
        <dbReference type="ARBA" id="ARBA00025737"/>
    </source>
</evidence>
<evidence type="ECO:0000256" key="1">
    <source>
        <dbReference type="ARBA" id="ARBA00001970"/>
    </source>
</evidence>
<evidence type="ECO:0000256" key="7">
    <source>
        <dbReference type="SAM" id="MobiDB-lite"/>
    </source>
</evidence>
<keyword evidence="2" id="KW-0575">Peroxidase</keyword>
<dbReference type="InterPro" id="IPR011008">
    <property type="entry name" value="Dimeric_a/b-barrel"/>
</dbReference>
<evidence type="ECO:0000313" key="10">
    <source>
        <dbReference type="EMBL" id="GGS37759.1"/>
    </source>
</evidence>
<evidence type="ECO:0008006" key="12">
    <source>
        <dbReference type="Google" id="ProtNLM"/>
    </source>
</evidence>
<dbReference type="Pfam" id="PF20628">
    <property type="entry name" value="Dyp_perox_C"/>
    <property type="match status" value="1"/>
</dbReference>
<keyword evidence="11" id="KW-1185">Reference proteome</keyword>
<dbReference type="Gene3D" id="3.30.2400.30">
    <property type="match status" value="1"/>
</dbReference>
<dbReference type="EMBL" id="BMSZ01000002">
    <property type="protein sequence ID" value="GGS37759.1"/>
    <property type="molecule type" value="Genomic_DNA"/>
</dbReference>
<name>A0ABQ2ST24_STRBA</name>
<evidence type="ECO:0000313" key="11">
    <source>
        <dbReference type="Proteomes" id="UP000659767"/>
    </source>
</evidence>
<sequence>MPDAVPDPVSVQPVVAPLTNAALILVGTIEPGGESAVRDVLPDLATAARSLGFRFPDADLACVAGFGSSAWDRLFSGPRPAHLHPFPELRGPLHHAPATPGDVLLHIRAERMDVCYAWAAQLLDRLGGALRIVDETHGFRYLDHRDLLGFVDGTENPVGDDARAAALVGAGDDPDFEGGSYVVVQKYLHDLTAWNALTVEEQERVIGRTKLDDVEFPDEDKPADSHLALNTVTDPDGRERDILRANMPFGSFEKGESGTYFIGYAADPDVTERMLRNMFLGDPPGTHDRILDFSTAVTRLPLLRPPRRLPGRPAAPALPDPLGGPAGTGIRSGPAGTDARSRPAGAGTRRFRPRFAAHRQPARKCSAMNNLHRELAPVTPSAWEEIEEEARRTFRRHVAGRRVVDVTDPDGPTLAAVGDGHLRDIDPPTPDVLARARTSMPVIEWRVPFTVSRRAVDDVERGSADSDWQPVKDAARTCAFAEDMAIIDGYGAAGITGLRDGSSHEPLPLPADARDYPVAVSQAVTRLRLAGVDGPYRLLLGADAFTEAAETSDHGYPVKTHLSRLVDDEILWAPAVKGGVLLSTRGGDFELCLGQDLSIGYAAHDATSIHLYFHQAFTFRMLTPEAVVGLIA</sequence>
<dbReference type="Pfam" id="PF04261">
    <property type="entry name" value="Dyp_perox_N"/>
    <property type="match status" value="1"/>
</dbReference>
<dbReference type="NCBIfam" id="TIGR01413">
    <property type="entry name" value="Dyp_perox_fam"/>
    <property type="match status" value="1"/>
</dbReference>
<dbReference type="SUPFAM" id="SSF54909">
    <property type="entry name" value="Dimeric alpha+beta barrel"/>
    <property type="match status" value="1"/>
</dbReference>
<dbReference type="InterPro" id="IPR006314">
    <property type="entry name" value="Dyp_peroxidase"/>
</dbReference>
<dbReference type="NCBIfam" id="NF041155">
    <property type="entry name" value="encap_f1"/>
    <property type="match status" value="1"/>
</dbReference>
<gene>
    <name evidence="10" type="ORF">GCM10010253_09120</name>
</gene>
<evidence type="ECO:0000256" key="3">
    <source>
        <dbReference type="ARBA" id="ARBA00022723"/>
    </source>
</evidence>
<feature type="domain" description="Dyp-type peroxidase N-terminal" evidence="8">
    <location>
        <begin position="12"/>
        <end position="140"/>
    </location>
</feature>